<dbReference type="InterPro" id="IPR013691">
    <property type="entry name" value="MeTrfase_14"/>
</dbReference>
<dbReference type="Pfam" id="PF08421">
    <property type="entry name" value="Methyltransf_13"/>
    <property type="match status" value="1"/>
</dbReference>
<accession>K4PC53</accession>
<dbReference type="Pfam" id="PF08484">
    <property type="entry name" value="Methyltransf_14"/>
    <property type="match status" value="1"/>
</dbReference>
<dbReference type="EMBL" id="JX679499">
    <property type="protein sequence ID" value="AFV52186.1"/>
    <property type="molecule type" value="Genomic_DNA"/>
</dbReference>
<dbReference type="Gene3D" id="3.40.50.150">
    <property type="entry name" value="Vaccinia Virus protein VP39"/>
    <property type="match status" value="1"/>
</dbReference>
<dbReference type="Gene3D" id="3.40.50.720">
    <property type="entry name" value="NAD(P)-binding Rossmann-like Domain"/>
    <property type="match status" value="1"/>
</dbReference>
<sequence length="426" mass="47223">MTPITNCRVCGNRELIPVLDLGEQAVTSVFPDSPDQPVPVVPLELVRCGPDGCGLAQLRHSTDVDLMYGTGSYGYRSSIRPYMVDHLGRQVERITEVVDLEPGDLVLDIGSNDATMLRAFPRRGLELVGIDPNGEQFRSQYPPGIELVTDYFSKDVFTARFGDRRKAKVVTSIAMFYDLPSPLETMRDIYDVLDEDGVWVSEQSYLPAMLAKGAYDVVCHEHLEYYALRQFEWMAEQVGFTVVRAEITPVYGGSLNLVMAKNARRHRPDLGGVEAIRRAEADLGLDGMRPFTAFADRSTRLREELRGFLDSSRAAGKLTLGYGASTKGNVILQFCGVTPADLPCVGEVNEDKAGRFTPGTGIPIVSEQEAHAREPDQLLVLPWVHRDDFLGREQHFLDRGGRMVFPLPDLTVVAADTDRLPATETN</sequence>
<evidence type="ECO:0000259" key="1">
    <source>
        <dbReference type="Pfam" id="PF08421"/>
    </source>
</evidence>
<dbReference type="AlphaFoldDB" id="K4PC53"/>
<dbReference type="Pfam" id="PF13489">
    <property type="entry name" value="Methyltransf_23"/>
    <property type="match status" value="1"/>
</dbReference>
<dbReference type="SUPFAM" id="SSF53335">
    <property type="entry name" value="S-adenosyl-L-methionine-dependent methyltransferases"/>
    <property type="match status" value="1"/>
</dbReference>
<dbReference type="InterPro" id="IPR038576">
    <property type="entry name" value="Methyltransf_Zn-bd_dom_put_sf"/>
</dbReference>
<keyword evidence="3" id="KW-0489">Methyltransferase</keyword>
<dbReference type="InterPro" id="IPR029063">
    <property type="entry name" value="SAM-dependent_MTases_sf"/>
</dbReference>
<keyword evidence="3" id="KW-0808">Transferase</keyword>
<evidence type="ECO:0000259" key="2">
    <source>
        <dbReference type="Pfam" id="PF08484"/>
    </source>
</evidence>
<name>K4PC53_9PSEU</name>
<reference evidence="3" key="1">
    <citation type="journal article" date="2013" name="Proc. Natl. Acad. Sci. U.S.A.">
        <title>A new member of the 4-methylideneimidazole-5-one-containing aminomutase family from the enediyne kedarcidin biosynthetic pathway.</title>
        <authorList>
            <person name="Huang S.X."/>
            <person name="Lohman J.R."/>
            <person name="Huang T."/>
            <person name="Shen B."/>
        </authorList>
    </citation>
    <scope>NUCLEOTIDE SEQUENCE</scope>
    <source>
        <strain evidence="3">ATCC 53650</strain>
    </source>
</reference>
<dbReference type="InterPro" id="IPR013630">
    <property type="entry name" value="Methyltransf_Zn-bd_dom_put"/>
</dbReference>
<dbReference type="GO" id="GO:0008168">
    <property type="term" value="F:methyltransferase activity"/>
    <property type="evidence" value="ECO:0007669"/>
    <property type="project" value="UniProtKB-KW"/>
</dbReference>
<feature type="domain" description="C-methyltransferase" evidence="2">
    <location>
        <begin position="249"/>
        <end position="408"/>
    </location>
</feature>
<dbReference type="PANTHER" id="PTHR43861">
    <property type="entry name" value="TRANS-ACONITATE 2-METHYLTRANSFERASE-RELATED"/>
    <property type="match status" value="1"/>
</dbReference>
<proteinExistence type="predicted"/>
<feature type="domain" description="Methyltransferase putative zinc binding" evidence="1">
    <location>
        <begin position="7"/>
        <end position="68"/>
    </location>
</feature>
<dbReference type="GO" id="GO:0032259">
    <property type="term" value="P:methylation"/>
    <property type="evidence" value="ECO:0007669"/>
    <property type="project" value="UniProtKB-KW"/>
</dbReference>
<protein>
    <submittedName>
        <fullName evidence="3">C-methyltransferase</fullName>
    </submittedName>
</protein>
<organism evidence="3">
    <name type="scientific">Streptoalloteichus sp. ATCC 53650</name>
    <dbReference type="NCBI Taxonomy" id="756733"/>
    <lineage>
        <taxon>Bacteria</taxon>
        <taxon>Bacillati</taxon>
        <taxon>Actinomycetota</taxon>
        <taxon>Actinomycetes</taxon>
        <taxon>Pseudonocardiales</taxon>
        <taxon>Pseudonocardiaceae</taxon>
        <taxon>Streptoalloteichus</taxon>
    </lineage>
</organism>
<evidence type="ECO:0000313" key="3">
    <source>
        <dbReference type="EMBL" id="AFV52186.1"/>
    </source>
</evidence>
<dbReference type="Gene3D" id="6.20.50.110">
    <property type="entry name" value="Methyltransferase, zinc-binding domain"/>
    <property type="match status" value="1"/>
</dbReference>
<dbReference type="PANTHER" id="PTHR43861:SF5">
    <property type="entry name" value="BLL5978 PROTEIN"/>
    <property type="match status" value="1"/>
</dbReference>